<gene>
    <name evidence="2" type="ORF">HV077_14880</name>
    <name evidence="3" type="ORF">HV183_12055</name>
</gene>
<organism evidence="2 5">
    <name type="scientific">Citrobacter freundii</name>
    <dbReference type="NCBI Taxonomy" id="546"/>
    <lineage>
        <taxon>Bacteria</taxon>
        <taxon>Pseudomonadati</taxon>
        <taxon>Pseudomonadota</taxon>
        <taxon>Gammaproteobacteria</taxon>
        <taxon>Enterobacterales</taxon>
        <taxon>Enterobacteriaceae</taxon>
        <taxon>Citrobacter</taxon>
        <taxon>Citrobacter freundii complex</taxon>
    </lineage>
</organism>
<dbReference type="Gene3D" id="3.40.630.30">
    <property type="match status" value="1"/>
</dbReference>
<dbReference type="Pfam" id="PF13302">
    <property type="entry name" value="Acetyltransf_3"/>
    <property type="match status" value="1"/>
</dbReference>
<keyword evidence="2" id="KW-0808">Transferase</keyword>
<evidence type="ECO:0000313" key="3">
    <source>
        <dbReference type="EMBL" id="QLO14112.1"/>
    </source>
</evidence>
<dbReference type="EMBL" id="JABXRI010000001">
    <property type="protein sequence ID" value="MBA8063661.1"/>
    <property type="molecule type" value="Genomic_DNA"/>
</dbReference>
<dbReference type="PROSITE" id="PS51186">
    <property type="entry name" value="GNAT"/>
    <property type="match status" value="1"/>
</dbReference>
<name>A0A7H9FSR6_CITFR</name>
<dbReference type="RefSeq" id="WP_181219778.1">
    <property type="nucleotide sequence ID" value="NZ_CP055538.1"/>
</dbReference>
<reference evidence="4 5" key="1">
    <citation type="submission" date="2020-06" db="EMBL/GenBank/DDBJ databases">
        <title>REHAB project genomes.</title>
        <authorList>
            <person name="Shaw L.P."/>
        </authorList>
    </citation>
    <scope>NUCLEOTIDE SEQUENCE [LARGE SCALE GENOMIC DNA]</scope>
    <source>
        <strain evidence="2 5">RHBSTW-00116</strain>
        <strain evidence="4">RHBSTW-00398</strain>
    </source>
</reference>
<dbReference type="Proteomes" id="UP000510650">
    <property type="component" value="Chromosome"/>
</dbReference>
<dbReference type="EMBL" id="CP055538">
    <property type="protein sequence ID" value="QLO14112.1"/>
    <property type="molecule type" value="Genomic_DNA"/>
</dbReference>
<dbReference type="InterPro" id="IPR051531">
    <property type="entry name" value="N-acetyltransferase"/>
</dbReference>
<dbReference type="AlphaFoldDB" id="A0A7H9FSR6"/>
<dbReference type="PANTHER" id="PTHR43792">
    <property type="entry name" value="GNAT FAMILY, PUTATIVE (AFU_ORTHOLOGUE AFUA_3G00765)-RELATED-RELATED"/>
    <property type="match status" value="1"/>
</dbReference>
<evidence type="ECO:0000313" key="5">
    <source>
        <dbReference type="Proteomes" id="UP000591803"/>
    </source>
</evidence>
<evidence type="ECO:0000313" key="4">
    <source>
        <dbReference type="Proteomes" id="UP000510650"/>
    </source>
</evidence>
<dbReference type="SUPFAM" id="SSF55729">
    <property type="entry name" value="Acyl-CoA N-acyltransferases (Nat)"/>
    <property type="match status" value="1"/>
</dbReference>
<dbReference type="Proteomes" id="UP000591803">
    <property type="component" value="Unassembled WGS sequence"/>
</dbReference>
<accession>A0A7H9FSR6</accession>
<dbReference type="InterPro" id="IPR016181">
    <property type="entry name" value="Acyl_CoA_acyltransferase"/>
</dbReference>
<proteinExistence type="predicted"/>
<dbReference type="GO" id="GO:0016747">
    <property type="term" value="F:acyltransferase activity, transferring groups other than amino-acyl groups"/>
    <property type="evidence" value="ECO:0007669"/>
    <property type="project" value="InterPro"/>
</dbReference>
<dbReference type="PANTHER" id="PTHR43792:SF1">
    <property type="entry name" value="N-ACETYLTRANSFERASE DOMAIN-CONTAINING PROTEIN"/>
    <property type="match status" value="1"/>
</dbReference>
<sequence>MIETSRLILRQWGKTDMAAFADLNADSDVMRFFPAPLTRQESDSLAERFRDGIEQRGWGFWAVESKETHEFVGCVGLHPQPDKFPFSPCTEIGWRLSKTYWHQGLAMEAAEACLQYAFTVLMLDEVVSFTSVLNKPSEHLMKRLGMKKVEEFPHPALPANHRLSLHVLYRIQKISVLVNSEGQG</sequence>
<evidence type="ECO:0000259" key="1">
    <source>
        <dbReference type="PROSITE" id="PS51186"/>
    </source>
</evidence>
<reference evidence="3" key="2">
    <citation type="journal article" date="2021" name="Microb. Genom.">
        <title>A genomic epidemiological study shows that prevalence of antimicrobial resistance in Enterobacterales is associated with the livestock host, as well as antimicrobial usage.</title>
        <authorList>
            <person name="AbuOun M."/>
            <person name="Jones H."/>
            <person name="Stubberfield E."/>
            <person name="Gilson D."/>
            <person name="Shaw L.P."/>
            <person name="Hubbard A.T.M."/>
            <person name="Chau K.K."/>
            <person name="Sebra R."/>
            <person name="Peto T.E.A."/>
            <person name="Crook D.W."/>
            <person name="Read D.S."/>
            <person name="Gweon H.S."/>
            <person name="Walker A.S."/>
            <person name="Stoesser N."/>
            <person name="Smith R.P."/>
            <person name="Anjum M.F."/>
            <person name="On Behalf Of The Rehab Consortium."/>
        </authorList>
    </citation>
    <scope>NUCLEOTIDE SEQUENCE</scope>
    <source>
        <strain evidence="3">RHBSTW-00398</strain>
    </source>
</reference>
<dbReference type="InterPro" id="IPR000182">
    <property type="entry name" value="GNAT_dom"/>
</dbReference>
<evidence type="ECO:0000313" key="2">
    <source>
        <dbReference type="EMBL" id="MBA8063661.1"/>
    </source>
</evidence>
<feature type="domain" description="N-acetyltransferase" evidence="1">
    <location>
        <begin position="7"/>
        <end position="174"/>
    </location>
</feature>
<protein>
    <submittedName>
        <fullName evidence="2">GNAT family N-acetyltransferase</fullName>
    </submittedName>
</protein>